<name>A0AAJ5ZFU3_9CHLR</name>
<organism evidence="3 4">
    <name type="scientific">Candidatus Lucifugimonas marina</name>
    <dbReference type="NCBI Taxonomy" id="3038979"/>
    <lineage>
        <taxon>Bacteria</taxon>
        <taxon>Bacillati</taxon>
        <taxon>Chloroflexota</taxon>
        <taxon>Dehalococcoidia</taxon>
        <taxon>SAR202 cluster</taxon>
        <taxon>Candidatus Lucifugimonadales</taxon>
        <taxon>Candidatus Lucifugimonadaceae</taxon>
        <taxon>Candidatus Lucifugimonas</taxon>
    </lineage>
</organism>
<sequence>MLNGVLVGFGIMVASLIIPVVHYVAVPLSPFIAGFIGGGIAKIDENGIVKFGGLMAGLMLIPSIVFLLIKFAFGVDEIIGIPTMLGVWVTAALIPYTWFCATVGAMGGFYIRRNQDKSEDQTAD</sequence>
<dbReference type="EMBL" id="CP046147">
    <property type="protein sequence ID" value="WFG40438.1"/>
    <property type="molecule type" value="Genomic_DNA"/>
</dbReference>
<evidence type="ECO:0000313" key="3">
    <source>
        <dbReference type="EMBL" id="WFG40438.1"/>
    </source>
</evidence>
<evidence type="ECO:0000313" key="5">
    <source>
        <dbReference type="Proteomes" id="UP001321249"/>
    </source>
</evidence>
<reference evidence="4 5" key="1">
    <citation type="submission" date="2019-11" db="EMBL/GenBank/DDBJ databases">
        <authorList>
            <person name="Cho J.-C."/>
        </authorList>
    </citation>
    <scope>NUCLEOTIDE SEQUENCE [LARGE SCALE GENOMIC DNA]</scope>
    <source>
        <strain evidence="3 4">JH1073</strain>
        <strain evidence="2 5">JH702</strain>
    </source>
</reference>
<reference evidence="3" key="2">
    <citation type="journal article" date="2023" name="Nat. Commun.">
        <title>Cultivation of marine bacteria of the SAR202 clade.</title>
        <authorList>
            <person name="Lim Y."/>
            <person name="Seo J.H."/>
            <person name="Giovannoni S.J."/>
            <person name="Kang I."/>
            <person name="Cho J.C."/>
        </authorList>
    </citation>
    <scope>NUCLEOTIDE SEQUENCE</scope>
    <source>
        <strain evidence="3">JH1073</strain>
    </source>
</reference>
<evidence type="ECO:0000256" key="1">
    <source>
        <dbReference type="SAM" id="Phobius"/>
    </source>
</evidence>
<evidence type="ECO:0000313" key="4">
    <source>
        <dbReference type="Proteomes" id="UP001219901"/>
    </source>
</evidence>
<dbReference type="Proteomes" id="UP001321249">
    <property type="component" value="Unassembled WGS sequence"/>
</dbReference>
<keyword evidence="1" id="KW-1133">Transmembrane helix</keyword>
<dbReference type="EMBL" id="WMBE01000006">
    <property type="protein sequence ID" value="MDG0868019.1"/>
    <property type="molecule type" value="Genomic_DNA"/>
</dbReference>
<gene>
    <name evidence="2" type="ORF">GKO46_13205</name>
    <name evidence="3" type="ORF">GKO48_12750</name>
</gene>
<reference evidence="4" key="3">
    <citation type="submission" date="2023-06" db="EMBL/GenBank/DDBJ databases">
        <title>Pangenomics reveal diversification of enzyme families and niche specialization in globally abundant SAR202 bacteria.</title>
        <authorList>
            <person name="Saw J.H.W."/>
        </authorList>
    </citation>
    <scope>NUCLEOTIDE SEQUENCE [LARGE SCALE GENOMIC DNA]</scope>
    <source>
        <strain evidence="4">JH1073</strain>
    </source>
</reference>
<evidence type="ECO:0000313" key="2">
    <source>
        <dbReference type="EMBL" id="MDG0868019.1"/>
    </source>
</evidence>
<dbReference type="AlphaFoldDB" id="A0AAJ5ZFU3"/>
<feature type="transmembrane region" description="Helical" evidence="1">
    <location>
        <begin position="48"/>
        <end position="73"/>
    </location>
</feature>
<keyword evidence="4" id="KW-1185">Reference proteome</keyword>
<keyword evidence="1" id="KW-0472">Membrane</keyword>
<accession>A0AAJ5ZFU3</accession>
<keyword evidence="1" id="KW-0812">Transmembrane</keyword>
<feature type="transmembrane region" description="Helical" evidence="1">
    <location>
        <begin position="6"/>
        <end position="36"/>
    </location>
</feature>
<evidence type="ECO:0008006" key="6">
    <source>
        <dbReference type="Google" id="ProtNLM"/>
    </source>
</evidence>
<dbReference type="Proteomes" id="UP001219901">
    <property type="component" value="Chromosome"/>
</dbReference>
<protein>
    <recommendedName>
        <fullName evidence="6">DUF5518 domain-containing protein</fullName>
    </recommendedName>
</protein>
<feature type="transmembrane region" description="Helical" evidence="1">
    <location>
        <begin position="85"/>
        <end position="111"/>
    </location>
</feature>
<dbReference type="RefSeq" id="WP_342826955.1">
    <property type="nucleotide sequence ID" value="NZ_CP046146.1"/>
</dbReference>
<proteinExistence type="predicted"/>